<dbReference type="RefSeq" id="WP_115557806.1">
    <property type="nucleotide sequence ID" value="NZ_CP031376.1"/>
</dbReference>
<evidence type="ECO:0000313" key="2">
    <source>
        <dbReference type="Proteomes" id="UP000254792"/>
    </source>
</evidence>
<protein>
    <submittedName>
        <fullName evidence="1">Uncharacterized protein</fullName>
    </submittedName>
</protein>
<proteinExistence type="predicted"/>
<reference evidence="1 2" key="1">
    <citation type="submission" date="2018-07" db="EMBL/GenBank/DDBJ databases">
        <title>Complete genome sequence of Spiroplasma alleghenense PLHS-1 (ATCC 51752).</title>
        <authorList>
            <person name="Chou L."/>
            <person name="Lee T.-Y."/>
            <person name="Tsai Y.-M."/>
            <person name="Kuo C.-H."/>
        </authorList>
    </citation>
    <scope>NUCLEOTIDE SEQUENCE [LARGE SCALE GENOMIC DNA]</scope>
    <source>
        <strain evidence="1 2">PLHS-1</strain>
    </source>
</reference>
<name>A0A345Z2Q7_9MOLU</name>
<evidence type="ECO:0000313" key="1">
    <source>
        <dbReference type="EMBL" id="AXK50886.1"/>
    </source>
</evidence>
<dbReference type="AlphaFoldDB" id="A0A345Z2Q7"/>
<keyword evidence="2" id="KW-1185">Reference proteome</keyword>
<gene>
    <name evidence="1" type="ORF">SALLE_v1c02100</name>
</gene>
<accession>A0A345Z2Q7</accession>
<organism evidence="1 2">
    <name type="scientific">Spiroplasma alleghenense</name>
    <dbReference type="NCBI Taxonomy" id="216931"/>
    <lineage>
        <taxon>Bacteria</taxon>
        <taxon>Bacillati</taxon>
        <taxon>Mycoplasmatota</taxon>
        <taxon>Mollicutes</taxon>
        <taxon>Entomoplasmatales</taxon>
        <taxon>Spiroplasmataceae</taxon>
        <taxon>Spiroplasma</taxon>
    </lineage>
</organism>
<dbReference type="Proteomes" id="UP000254792">
    <property type="component" value="Chromosome"/>
</dbReference>
<dbReference type="EMBL" id="CP031376">
    <property type="protein sequence ID" value="AXK50886.1"/>
    <property type="molecule type" value="Genomic_DNA"/>
</dbReference>
<sequence length="77" mass="9193">MKEAKILENYVSNDVKKKYKEFVGKFKKPKHSFKSFKIKKTLRPLVKIICKKVRNESRDFFDLLSYLDAMGLFTNQD</sequence>
<dbReference type="KEGG" id="salx:SALLE_v1c02100"/>